<feature type="compositionally biased region" description="Basic and acidic residues" evidence="1">
    <location>
        <begin position="75"/>
        <end position="98"/>
    </location>
</feature>
<dbReference type="Proteomes" id="UP001266305">
    <property type="component" value="Unassembled WGS sequence"/>
</dbReference>
<accession>A0ABQ9TD92</accession>
<dbReference type="EMBL" id="JASSZA010000031">
    <property type="protein sequence ID" value="KAK2082510.1"/>
    <property type="molecule type" value="Genomic_DNA"/>
</dbReference>
<proteinExistence type="predicted"/>
<dbReference type="EMBL" id="JASSZA010000031">
    <property type="protein sequence ID" value="KAK2082517.1"/>
    <property type="molecule type" value="Genomic_DNA"/>
</dbReference>
<evidence type="ECO:0000256" key="1">
    <source>
        <dbReference type="SAM" id="MobiDB-lite"/>
    </source>
</evidence>
<keyword evidence="4" id="KW-1185">Reference proteome</keyword>
<evidence type="ECO:0000313" key="2">
    <source>
        <dbReference type="EMBL" id="KAK2082510.1"/>
    </source>
</evidence>
<organism evidence="2 4">
    <name type="scientific">Saguinus oedipus</name>
    <name type="common">Cotton-top tamarin</name>
    <name type="synonym">Oedipomidas oedipus</name>
    <dbReference type="NCBI Taxonomy" id="9490"/>
    <lineage>
        <taxon>Eukaryota</taxon>
        <taxon>Metazoa</taxon>
        <taxon>Chordata</taxon>
        <taxon>Craniata</taxon>
        <taxon>Vertebrata</taxon>
        <taxon>Euteleostomi</taxon>
        <taxon>Mammalia</taxon>
        <taxon>Eutheria</taxon>
        <taxon>Euarchontoglires</taxon>
        <taxon>Primates</taxon>
        <taxon>Haplorrhini</taxon>
        <taxon>Platyrrhini</taxon>
        <taxon>Cebidae</taxon>
        <taxon>Callitrichinae</taxon>
        <taxon>Saguinus</taxon>
    </lineage>
</organism>
<name>A0ABQ9TD92_SAGOE</name>
<comment type="caution">
    <text evidence="2">The sequence shown here is derived from an EMBL/GenBank/DDBJ whole genome shotgun (WGS) entry which is preliminary data.</text>
</comment>
<protein>
    <submittedName>
        <fullName evidence="2">Uncharacterized protein</fullName>
    </submittedName>
</protein>
<reference evidence="2 4" key="1">
    <citation type="submission" date="2023-05" db="EMBL/GenBank/DDBJ databases">
        <title>B98-5 Cell Line De Novo Hybrid Assembly: An Optical Mapping Approach.</title>
        <authorList>
            <person name="Kananen K."/>
            <person name="Auerbach J.A."/>
            <person name="Kautto E."/>
            <person name="Blachly J.S."/>
        </authorList>
    </citation>
    <scope>NUCLEOTIDE SEQUENCE [LARGE SCALE GENOMIC DNA]</scope>
    <source>
        <strain evidence="2">B95-8</strain>
        <tissue evidence="2">Cell line</tissue>
    </source>
</reference>
<evidence type="ECO:0000313" key="3">
    <source>
        <dbReference type="EMBL" id="KAK2082517.1"/>
    </source>
</evidence>
<gene>
    <name evidence="2" type="ORF">P7K49_040818</name>
    <name evidence="3" type="ORF">P7K49_040825</name>
</gene>
<sequence>MRDREHGFPTPELRWGSRKAEVQLTTASRQGPTGHGRAQAHAKWDTPLPPHIGTQDASWSDRSGPGRGGPQTGHADTERKITLGRRRDPGQGRGERGRCTAKPPVQPTTARRTHEVSPPVAFGAPRRHRAASGAAAWPPTTPARLAVELGAPRVTHAAGRPDYSGTNRRFTEPAQIPDRAVEHLVQIKFTRGGPGARRGLVQERLAPWENTITA</sequence>
<feature type="region of interest" description="Disordered" evidence="1">
    <location>
        <begin position="1"/>
        <end position="116"/>
    </location>
</feature>
<evidence type="ECO:0000313" key="4">
    <source>
        <dbReference type="Proteomes" id="UP001266305"/>
    </source>
</evidence>